<dbReference type="InterPro" id="IPR018649">
    <property type="entry name" value="SHOCT"/>
</dbReference>
<evidence type="ECO:0000313" key="2">
    <source>
        <dbReference type="EMBL" id="MPM27206.1"/>
    </source>
</evidence>
<name>A0A644YFD2_9ZZZZ</name>
<sequence length="63" mass="7318">MMIFGILGTLLIMYLLFRTDMFGRKDDSFRKGTDEALEALSKRYAQGTLSREEYLSMKEDISN</sequence>
<protein>
    <recommendedName>
        <fullName evidence="1">SHOCT domain-containing protein</fullName>
    </recommendedName>
</protein>
<organism evidence="2">
    <name type="scientific">bioreactor metagenome</name>
    <dbReference type="NCBI Taxonomy" id="1076179"/>
    <lineage>
        <taxon>unclassified sequences</taxon>
        <taxon>metagenomes</taxon>
        <taxon>ecological metagenomes</taxon>
    </lineage>
</organism>
<dbReference type="Pfam" id="PF09851">
    <property type="entry name" value="SHOCT"/>
    <property type="match status" value="1"/>
</dbReference>
<evidence type="ECO:0000259" key="1">
    <source>
        <dbReference type="Pfam" id="PF09851"/>
    </source>
</evidence>
<accession>A0A644YFD2</accession>
<gene>
    <name evidence="2" type="ORF">SDC9_73716</name>
</gene>
<reference evidence="2" key="1">
    <citation type="submission" date="2019-08" db="EMBL/GenBank/DDBJ databases">
        <authorList>
            <person name="Kucharzyk K."/>
            <person name="Murdoch R.W."/>
            <person name="Higgins S."/>
            <person name="Loffler F."/>
        </authorList>
    </citation>
    <scope>NUCLEOTIDE SEQUENCE</scope>
</reference>
<comment type="caution">
    <text evidence="2">The sequence shown here is derived from an EMBL/GenBank/DDBJ whole genome shotgun (WGS) entry which is preliminary data.</text>
</comment>
<dbReference type="EMBL" id="VSSQ01004933">
    <property type="protein sequence ID" value="MPM27206.1"/>
    <property type="molecule type" value="Genomic_DNA"/>
</dbReference>
<dbReference type="AlphaFoldDB" id="A0A644YFD2"/>
<proteinExistence type="predicted"/>
<feature type="domain" description="SHOCT" evidence="1">
    <location>
        <begin position="35"/>
        <end position="61"/>
    </location>
</feature>